<dbReference type="InterPro" id="IPR024934">
    <property type="entry name" value="Rubredoxin-like_dom"/>
</dbReference>
<dbReference type="Gene3D" id="1.20.1260.10">
    <property type="match status" value="1"/>
</dbReference>
<keyword evidence="3" id="KW-0249">Electron transport</keyword>
<evidence type="ECO:0000256" key="1">
    <source>
        <dbReference type="ARBA" id="ARBA00001965"/>
    </source>
</evidence>
<comment type="cofactor">
    <cofactor evidence="1">
        <name>Fe(3+)</name>
        <dbReference type="ChEBI" id="CHEBI:29034"/>
    </cofactor>
</comment>
<evidence type="ECO:0000259" key="5">
    <source>
        <dbReference type="PROSITE" id="PS50905"/>
    </source>
</evidence>
<evidence type="ECO:0000256" key="3">
    <source>
        <dbReference type="ARBA" id="ARBA00022982"/>
    </source>
</evidence>
<keyword evidence="2" id="KW-0813">Transport</keyword>
<dbReference type="InterPro" id="IPR052753">
    <property type="entry name" value="Rbr2/Nigerythrin"/>
</dbReference>
<organism evidence="6">
    <name type="scientific">uncultured Sporomusa sp</name>
    <dbReference type="NCBI Taxonomy" id="307249"/>
    <lineage>
        <taxon>Bacteria</taxon>
        <taxon>Bacillati</taxon>
        <taxon>Bacillota</taxon>
        <taxon>Negativicutes</taxon>
        <taxon>Selenomonadales</taxon>
        <taxon>Sporomusaceae</taxon>
        <taxon>Sporomusa</taxon>
        <taxon>environmental samples</taxon>
    </lineage>
</organism>
<dbReference type="EMBL" id="FMJE01000004">
    <property type="protein sequence ID" value="SCM81855.1"/>
    <property type="molecule type" value="Genomic_DNA"/>
</dbReference>
<dbReference type="SUPFAM" id="SSF47240">
    <property type="entry name" value="Ferritin-like"/>
    <property type="match status" value="1"/>
</dbReference>
<evidence type="ECO:0000259" key="4">
    <source>
        <dbReference type="PROSITE" id="PS50903"/>
    </source>
</evidence>
<dbReference type="InterPro" id="IPR048574">
    <property type="entry name" value="RUBY_RBDX"/>
</dbReference>
<dbReference type="GO" id="GO:0005506">
    <property type="term" value="F:iron ion binding"/>
    <property type="evidence" value="ECO:0007669"/>
    <property type="project" value="InterPro"/>
</dbReference>
<dbReference type="CDD" id="cd01041">
    <property type="entry name" value="Rubrerythrin"/>
    <property type="match status" value="1"/>
</dbReference>
<dbReference type="InterPro" id="IPR009078">
    <property type="entry name" value="Ferritin-like_SF"/>
</dbReference>
<feature type="domain" description="Ferritin-like diiron" evidence="5">
    <location>
        <begin position="1"/>
        <end position="127"/>
    </location>
</feature>
<sequence>MSTDKNLSAAFAGESQANRKYTYFAKQADAEGHAQAAKLFRAAAEAEHLHAYAELKALGGIKTTAENLKAAIAGETYEFETMYPEFIKVAKEENNTTAARAFHLANEAEKVHADLYQKALASLGSNESFDYYLCTVCGHIAEKEAPEKCPICGAKAQAYKTVG</sequence>
<feature type="domain" description="Rubredoxin-like" evidence="4">
    <location>
        <begin position="129"/>
        <end position="162"/>
    </location>
</feature>
<dbReference type="InterPro" id="IPR012347">
    <property type="entry name" value="Ferritin-like"/>
</dbReference>
<accession>A0A212LW62</accession>
<protein>
    <submittedName>
        <fullName evidence="6">Rubrerythrin</fullName>
    </submittedName>
</protein>
<dbReference type="AlphaFoldDB" id="A0A212LW62"/>
<dbReference type="CDD" id="cd00729">
    <property type="entry name" value="rubredoxin_SM"/>
    <property type="match status" value="1"/>
</dbReference>
<evidence type="ECO:0000256" key="2">
    <source>
        <dbReference type="ARBA" id="ARBA00022448"/>
    </source>
</evidence>
<dbReference type="Gene3D" id="2.20.28.10">
    <property type="match status" value="1"/>
</dbReference>
<dbReference type="InterPro" id="IPR003251">
    <property type="entry name" value="Rr_diiron-bd_dom"/>
</dbReference>
<dbReference type="Pfam" id="PF02915">
    <property type="entry name" value="Rubrerythrin"/>
    <property type="match status" value="1"/>
</dbReference>
<dbReference type="InterPro" id="IPR009040">
    <property type="entry name" value="Ferritin-like_diiron"/>
</dbReference>
<dbReference type="PROSITE" id="PS50905">
    <property type="entry name" value="FERRITIN_LIKE"/>
    <property type="match status" value="1"/>
</dbReference>
<dbReference type="RefSeq" id="WP_188400363.1">
    <property type="nucleotide sequence ID" value="NZ_LT608335.1"/>
</dbReference>
<reference evidence="6" key="1">
    <citation type="submission" date="2016-08" db="EMBL/GenBank/DDBJ databases">
        <authorList>
            <person name="Seilhamer J.J."/>
        </authorList>
    </citation>
    <scope>NUCLEOTIDE SEQUENCE</scope>
    <source>
        <strain evidence="6">86</strain>
    </source>
</reference>
<proteinExistence type="predicted"/>
<dbReference type="PANTHER" id="PTHR33746:SF4">
    <property type="entry name" value="RUBRERYTHRIN"/>
    <property type="match status" value="1"/>
</dbReference>
<dbReference type="Pfam" id="PF21349">
    <property type="entry name" value="RUBY_RBDX"/>
    <property type="match status" value="1"/>
</dbReference>
<dbReference type="PROSITE" id="PS50903">
    <property type="entry name" value="RUBREDOXIN_LIKE"/>
    <property type="match status" value="1"/>
</dbReference>
<dbReference type="SUPFAM" id="SSF57802">
    <property type="entry name" value="Rubredoxin-like"/>
    <property type="match status" value="1"/>
</dbReference>
<dbReference type="PANTHER" id="PTHR33746">
    <property type="entry name" value="RUBRERYTHRIN"/>
    <property type="match status" value="1"/>
</dbReference>
<gene>
    <name evidence="6" type="primary">rbr</name>
    <name evidence="6" type="ORF">KL86SPO_40339</name>
</gene>
<evidence type="ECO:0000313" key="6">
    <source>
        <dbReference type="EMBL" id="SCM81855.1"/>
    </source>
</evidence>
<name>A0A212LW62_9FIRM</name>
<dbReference type="GO" id="GO:0016491">
    <property type="term" value="F:oxidoreductase activity"/>
    <property type="evidence" value="ECO:0007669"/>
    <property type="project" value="InterPro"/>
</dbReference>